<protein>
    <submittedName>
        <fullName evidence="1">Uncharacterized protein</fullName>
    </submittedName>
</protein>
<evidence type="ECO:0000313" key="2">
    <source>
        <dbReference type="Proteomes" id="UP000636960"/>
    </source>
</evidence>
<name>A0A919K542_9ACTN</name>
<reference evidence="1" key="1">
    <citation type="submission" date="2021-01" db="EMBL/GenBank/DDBJ databases">
        <title>Whole genome shotgun sequence of Actinoplanes rishiriensis NBRC 108556.</title>
        <authorList>
            <person name="Komaki H."/>
            <person name="Tamura T."/>
        </authorList>
    </citation>
    <scope>NUCLEOTIDE SEQUENCE</scope>
    <source>
        <strain evidence="1">NBRC 108556</strain>
    </source>
</reference>
<sequence>MSSDIDRDPRVAADLARLDSLLGVRPRRRAPARARARATATGSEHGAFETAVAVAAARVADERRMRWYTRWDRWRGHLLSRGTRPLVVRYLPPDWMSYLLWYSRHTQAWVLELRDGKGLIVMDENRDLARNDVYAAQSWACTCWTDRLDERCYAWLPVTVTRRRGWTPMFDPHWRHSRLYHDLHRARDAASCCTW</sequence>
<organism evidence="1 2">
    <name type="scientific">Paractinoplanes rishiriensis</name>
    <dbReference type="NCBI Taxonomy" id="1050105"/>
    <lineage>
        <taxon>Bacteria</taxon>
        <taxon>Bacillati</taxon>
        <taxon>Actinomycetota</taxon>
        <taxon>Actinomycetes</taxon>
        <taxon>Micromonosporales</taxon>
        <taxon>Micromonosporaceae</taxon>
        <taxon>Paractinoplanes</taxon>
    </lineage>
</organism>
<dbReference type="EMBL" id="BOMV01000073">
    <property type="protein sequence ID" value="GIE99482.1"/>
    <property type="molecule type" value="Genomic_DNA"/>
</dbReference>
<keyword evidence="2" id="KW-1185">Reference proteome</keyword>
<proteinExistence type="predicted"/>
<dbReference type="AlphaFoldDB" id="A0A919K542"/>
<gene>
    <name evidence="1" type="ORF">Ari01nite_69470</name>
</gene>
<evidence type="ECO:0000313" key="1">
    <source>
        <dbReference type="EMBL" id="GIE99482.1"/>
    </source>
</evidence>
<accession>A0A919K542</accession>
<comment type="caution">
    <text evidence="1">The sequence shown here is derived from an EMBL/GenBank/DDBJ whole genome shotgun (WGS) entry which is preliminary data.</text>
</comment>
<dbReference type="Proteomes" id="UP000636960">
    <property type="component" value="Unassembled WGS sequence"/>
</dbReference>